<proteinExistence type="predicted"/>
<dbReference type="Proteomes" id="UP000614058">
    <property type="component" value="Unassembled WGS sequence"/>
</dbReference>
<evidence type="ECO:0000313" key="2">
    <source>
        <dbReference type="Proteomes" id="UP000614058"/>
    </source>
</evidence>
<reference evidence="1 2" key="1">
    <citation type="journal article" date="2021" name="Pathogens">
        <title>Isolation and Characterization of Kingella bonacorsii sp. nov., A Novel Kingella Species Detected in a Stable Periodontitis Subject.</title>
        <authorList>
            <person name="Antezack A."/>
            <person name="Boxberger M."/>
            <person name="Rolland C."/>
            <person name="Monnet-Corti V."/>
            <person name="La Scola B."/>
        </authorList>
    </citation>
    <scope>NUCLEOTIDE SEQUENCE [LARGE SCALE GENOMIC DNA]</scope>
    <source>
        <strain evidence="1 2">Marseille-Q4569</strain>
    </source>
</reference>
<sequence length="82" mass="8830">MFLRLFLNIKQNFRPRGHDGVSCFQAASAVAPPFSFATQTAPKVFNHGFQAAFGLSLNAGAMFGSLKSRPRAPTACPQAVRC</sequence>
<evidence type="ECO:0000313" key="1">
    <source>
        <dbReference type="EMBL" id="MBK0395057.1"/>
    </source>
</evidence>
<dbReference type="RefSeq" id="WP_200520890.1">
    <property type="nucleotide sequence ID" value="NZ_JAEHNZ010000001.1"/>
</dbReference>
<comment type="caution">
    <text evidence="1">The sequence shown here is derived from an EMBL/GenBank/DDBJ whole genome shotgun (WGS) entry which is preliminary data.</text>
</comment>
<dbReference type="EMBL" id="JAEHNZ010000001">
    <property type="protein sequence ID" value="MBK0395057.1"/>
    <property type="molecule type" value="Genomic_DNA"/>
</dbReference>
<accession>A0ABS1BP46</accession>
<protein>
    <submittedName>
        <fullName evidence="1">Uncharacterized protein</fullName>
    </submittedName>
</protein>
<organism evidence="1 2">
    <name type="scientific">Kingella bonacorsii</name>
    <dbReference type="NCBI Taxonomy" id="2796361"/>
    <lineage>
        <taxon>Bacteria</taxon>
        <taxon>Pseudomonadati</taxon>
        <taxon>Pseudomonadota</taxon>
        <taxon>Betaproteobacteria</taxon>
        <taxon>Neisseriales</taxon>
        <taxon>Neisseriaceae</taxon>
        <taxon>Kingella</taxon>
    </lineage>
</organism>
<name>A0ABS1BP46_9NEIS</name>
<gene>
    <name evidence="1" type="ORF">JDW22_00290</name>
</gene>
<keyword evidence="2" id="KW-1185">Reference proteome</keyword>